<gene>
    <name evidence="1" type="ORF">B0H16DRAFT_1366835</name>
</gene>
<dbReference type="Proteomes" id="UP001215598">
    <property type="component" value="Unassembled WGS sequence"/>
</dbReference>
<evidence type="ECO:0008006" key="3">
    <source>
        <dbReference type="Google" id="ProtNLM"/>
    </source>
</evidence>
<proteinExistence type="predicted"/>
<dbReference type="EMBL" id="JARKIB010000023">
    <property type="protein sequence ID" value="KAJ7766737.1"/>
    <property type="molecule type" value="Genomic_DNA"/>
</dbReference>
<accession>A0AAD7JKF9</accession>
<organism evidence="1 2">
    <name type="scientific">Mycena metata</name>
    <dbReference type="NCBI Taxonomy" id="1033252"/>
    <lineage>
        <taxon>Eukaryota</taxon>
        <taxon>Fungi</taxon>
        <taxon>Dikarya</taxon>
        <taxon>Basidiomycota</taxon>
        <taxon>Agaricomycotina</taxon>
        <taxon>Agaricomycetes</taxon>
        <taxon>Agaricomycetidae</taxon>
        <taxon>Agaricales</taxon>
        <taxon>Marasmiineae</taxon>
        <taxon>Mycenaceae</taxon>
        <taxon>Mycena</taxon>
    </lineage>
</organism>
<dbReference type="AlphaFoldDB" id="A0AAD7JKF9"/>
<evidence type="ECO:0000313" key="2">
    <source>
        <dbReference type="Proteomes" id="UP001215598"/>
    </source>
</evidence>
<protein>
    <recommendedName>
        <fullName evidence="3">F-box domain-containing protein</fullName>
    </recommendedName>
</protein>
<reference evidence="1" key="1">
    <citation type="submission" date="2023-03" db="EMBL/GenBank/DDBJ databases">
        <title>Massive genome expansion in bonnet fungi (Mycena s.s.) driven by repeated elements and novel gene families across ecological guilds.</title>
        <authorList>
            <consortium name="Lawrence Berkeley National Laboratory"/>
            <person name="Harder C.B."/>
            <person name="Miyauchi S."/>
            <person name="Viragh M."/>
            <person name="Kuo A."/>
            <person name="Thoen E."/>
            <person name="Andreopoulos B."/>
            <person name="Lu D."/>
            <person name="Skrede I."/>
            <person name="Drula E."/>
            <person name="Henrissat B."/>
            <person name="Morin E."/>
            <person name="Kohler A."/>
            <person name="Barry K."/>
            <person name="LaButti K."/>
            <person name="Morin E."/>
            <person name="Salamov A."/>
            <person name="Lipzen A."/>
            <person name="Mereny Z."/>
            <person name="Hegedus B."/>
            <person name="Baldrian P."/>
            <person name="Stursova M."/>
            <person name="Weitz H."/>
            <person name="Taylor A."/>
            <person name="Grigoriev I.V."/>
            <person name="Nagy L.G."/>
            <person name="Martin F."/>
            <person name="Kauserud H."/>
        </authorList>
    </citation>
    <scope>NUCLEOTIDE SEQUENCE</scope>
    <source>
        <strain evidence="1">CBHHK182m</strain>
    </source>
</reference>
<evidence type="ECO:0000313" key="1">
    <source>
        <dbReference type="EMBL" id="KAJ7766737.1"/>
    </source>
</evidence>
<keyword evidence="2" id="KW-1185">Reference proteome</keyword>
<comment type="caution">
    <text evidence="1">The sequence shown here is derived from an EMBL/GenBank/DDBJ whole genome shotgun (WGS) entry which is preliminary data.</text>
</comment>
<dbReference type="Gene3D" id="1.20.1280.50">
    <property type="match status" value="1"/>
</dbReference>
<sequence>MSTFSLGHLSCREFEYKTQTILLLDKNGLRFTPFVPPSFPAEILGEIFIYCLEEMVYPDPKIAPLLLCNVCRRWREVALSTPRLWSCLVIDFDTIFARGIQAGLYQDWLSRARNTPLSLCLDDITYLKTPTPAINALIPIVMGLSDQWRDVDLRLAPSLTKLLFRNDGNFLPEIPLLERLSLWIHPLEVPQDSSVSLVFRDAPKLRHFVLHTYSSRIQIPWAQLHTFRCGKITGSSCMEVLRNSPGLLNATFDIYDGLPVVDSPVDHPRLQSLTLGLSRGGFLGGLHILDYLNTPALKSLALQFPPRCSNITSFPSFISRSSIQLHTLALFSPPTTTKGLIDCLKAARSVVHLKICPSDERDPDYLLPRLSQPGNLLPKLASLHIIIVPNTHNPHRVKPPVNPSVVARMLNWRWARAATRLQSFRLAYSHIPLLRGRMFGDVITSDPQVRRLTQEGMVVYAGISDGNDVFM</sequence>
<name>A0AAD7JKF9_9AGAR</name>